<name>A0A1X7I0M9_9BACT</name>
<dbReference type="AlphaFoldDB" id="A0A1X7I0M9"/>
<dbReference type="EMBL" id="FXAW01000001">
    <property type="protein sequence ID" value="SMG07435.1"/>
    <property type="molecule type" value="Genomic_DNA"/>
</dbReference>
<accession>A0A1X7I0M9</accession>
<dbReference type="RefSeq" id="WP_085515067.1">
    <property type="nucleotide sequence ID" value="NZ_FXAW01000001.1"/>
</dbReference>
<evidence type="ECO:0008006" key="3">
    <source>
        <dbReference type="Google" id="ProtNLM"/>
    </source>
</evidence>
<sequence length="80" mass="9166">MNITTTLPKHVVDLLAKKANELNMPKNKLIEKALTVYLENIEKAEYAKSYKMAGDDLDVMMVAEEGMNDYWKQLKDTDEA</sequence>
<organism evidence="1 2">
    <name type="scientific">Marivirga sericea</name>
    <dbReference type="NCBI Taxonomy" id="1028"/>
    <lineage>
        <taxon>Bacteria</taxon>
        <taxon>Pseudomonadati</taxon>
        <taxon>Bacteroidota</taxon>
        <taxon>Cytophagia</taxon>
        <taxon>Cytophagales</taxon>
        <taxon>Marivirgaceae</taxon>
        <taxon>Marivirga</taxon>
    </lineage>
</organism>
<dbReference type="STRING" id="1028.SAMN05661096_00031"/>
<evidence type="ECO:0000313" key="1">
    <source>
        <dbReference type="EMBL" id="SMG07435.1"/>
    </source>
</evidence>
<keyword evidence="2" id="KW-1185">Reference proteome</keyword>
<dbReference type="Proteomes" id="UP000193804">
    <property type="component" value="Unassembled WGS sequence"/>
</dbReference>
<reference evidence="2" key="1">
    <citation type="submission" date="2017-04" db="EMBL/GenBank/DDBJ databases">
        <authorList>
            <person name="Varghese N."/>
            <person name="Submissions S."/>
        </authorList>
    </citation>
    <scope>NUCLEOTIDE SEQUENCE [LARGE SCALE GENOMIC DNA]</scope>
    <source>
        <strain evidence="2">DSM 4125</strain>
    </source>
</reference>
<gene>
    <name evidence="1" type="ORF">SAMN05661096_00031</name>
</gene>
<protein>
    <recommendedName>
        <fullName evidence="3">Ribbon-helix-helix domain-containing protein</fullName>
    </recommendedName>
</protein>
<dbReference type="OrthoDB" id="826419at2"/>
<evidence type="ECO:0000313" key="2">
    <source>
        <dbReference type="Proteomes" id="UP000193804"/>
    </source>
</evidence>
<proteinExistence type="predicted"/>